<comment type="caution">
    <text evidence="8">The sequence shown here is derived from an EMBL/GenBank/DDBJ whole genome shotgun (WGS) entry which is preliminary data.</text>
</comment>
<evidence type="ECO:0000259" key="7">
    <source>
        <dbReference type="SMART" id="SM00839"/>
    </source>
</evidence>
<evidence type="ECO:0000256" key="3">
    <source>
        <dbReference type="ARBA" id="ARBA00023027"/>
    </source>
</evidence>
<dbReference type="SMART" id="SM00839">
    <property type="entry name" value="ELFV_dehydrog"/>
    <property type="match status" value="1"/>
</dbReference>
<sequence length="347" mass="36513">MSIFSHPDFSDHEGVYFASDPETGLKVIIAVHSTARGPAAGGTRFWHYDTDAEAVTDALRLSKAMSYKNAAAELPLGGGKAVIMKPEGTFDRTALFAAYGRAIERLSGSYITAEDVGVTPADMDVIHTQTQCVAGLSTGEAASGDPSPITAEGVFRGLQVGAEHIWGSENLTGKTVAVQGLGHVGYALCEKLHRAGAKLLVADINEEVIAKAVSELSAVKVGVADIHAQEADIFAPCALGGALNAKTVPDMKAKLIAGAANNQLRDDSVMSLIEEKGIIYLPDYVLNAGGIINVAAEVSGEYNQAWVEEKLVGLKATIKTILEVSTAQKISTLRVANQIAEERLKRA</sequence>
<accession>A0A420WJN0</accession>
<evidence type="ECO:0000313" key="9">
    <source>
        <dbReference type="Proteomes" id="UP000282211"/>
    </source>
</evidence>
<dbReference type="Gene3D" id="3.40.50.10860">
    <property type="entry name" value="Leucine Dehydrogenase, chain A, domain 1"/>
    <property type="match status" value="1"/>
</dbReference>
<dbReference type="InterPro" id="IPR036291">
    <property type="entry name" value="NAD(P)-bd_dom_sf"/>
</dbReference>
<organism evidence="8 9">
    <name type="scientific">Litorimonas taeanensis</name>
    <dbReference type="NCBI Taxonomy" id="568099"/>
    <lineage>
        <taxon>Bacteria</taxon>
        <taxon>Pseudomonadati</taxon>
        <taxon>Pseudomonadota</taxon>
        <taxon>Alphaproteobacteria</taxon>
        <taxon>Maricaulales</taxon>
        <taxon>Robiginitomaculaceae</taxon>
    </lineage>
</organism>
<dbReference type="PIRSF" id="PIRSF000188">
    <property type="entry name" value="Phe_leu_dh"/>
    <property type="match status" value="1"/>
</dbReference>
<dbReference type="InterPro" id="IPR006096">
    <property type="entry name" value="Glu/Leu/Phe/Val/Trp_DH_C"/>
</dbReference>
<feature type="binding site" evidence="5">
    <location>
        <begin position="180"/>
        <end position="185"/>
    </location>
    <ligand>
        <name>NAD(+)</name>
        <dbReference type="ChEBI" id="CHEBI:57540"/>
    </ligand>
</feature>
<feature type="active site" description="Proton donor/acceptor" evidence="4">
    <location>
        <position position="80"/>
    </location>
</feature>
<dbReference type="GO" id="GO:0000166">
    <property type="term" value="F:nucleotide binding"/>
    <property type="evidence" value="ECO:0007669"/>
    <property type="project" value="UniProtKB-KW"/>
</dbReference>
<dbReference type="EMBL" id="RBII01000001">
    <property type="protein sequence ID" value="RKQ71217.1"/>
    <property type="molecule type" value="Genomic_DNA"/>
</dbReference>
<reference evidence="8 9" key="1">
    <citation type="submission" date="2018-10" db="EMBL/GenBank/DDBJ databases">
        <title>Genomic Encyclopedia of Type Strains, Phase IV (KMG-IV): sequencing the most valuable type-strain genomes for metagenomic binning, comparative biology and taxonomic classification.</title>
        <authorList>
            <person name="Goeker M."/>
        </authorList>
    </citation>
    <scope>NUCLEOTIDE SEQUENCE [LARGE SCALE GENOMIC DNA]</scope>
    <source>
        <strain evidence="8 9">DSM 22008</strain>
    </source>
</reference>
<dbReference type="Proteomes" id="UP000282211">
    <property type="component" value="Unassembled WGS sequence"/>
</dbReference>
<evidence type="ECO:0000313" key="8">
    <source>
        <dbReference type="EMBL" id="RKQ71217.1"/>
    </source>
</evidence>
<keyword evidence="2 6" id="KW-0560">Oxidoreductase</keyword>
<dbReference type="InterPro" id="IPR016211">
    <property type="entry name" value="Glu/Phe/Leu/Val/Trp_DH_bac/arc"/>
</dbReference>
<dbReference type="SUPFAM" id="SSF51735">
    <property type="entry name" value="NAD(P)-binding Rossmann-fold domains"/>
    <property type="match status" value="1"/>
</dbReference>
<dbReference type="RefSeq" id="WP_121099015.1">
    <property type="nucleotide sequence ID" value="NZ_RBII01000001.1"/>
</dbReference>
<evidence type="ECO:0000256" key="5">
    <source>
        <dbReference type="PIRSR" id="PIRSR000188-2"/>
    </source>
</evidence>
<dbReference type="Pfam" id="PF00208">
    <property type="entry name" value="ELFV_dehydrog"/>
    <property type="match status" value="1"/>
</dbReference>
<dbReference type="GO" id="GO:0016639">
    <property type="term" value="F:oxidoreductase activity, acting on the CH-NH2 group of donors, NAD or NADP as acceptor"/>
    <property type="evidence" value="ECO:0007669"/>
    <property type="project" value="InterPro"/>
</dbReference>
<dbReference type="InterPro" id="IPR006097">
    <property type="entry name" value="Glu/Leu/Phe/Val/Trp_DH_dimer"/>
</dbReference>
<dbReference type="GO" id="GO:0006520">
    <property type="term" value="P:amino acid metabolic process"/>
    <property type="evidence" value="ECO:0007669"/>
    <property type="project" value="InterPro"/>
</dbReference>
<evidence type="ECO:0000256" key="1">
    <source>
        <dbReference type="ARBA" id="ARBA00006382"/>
    </source>
</evidence>
<keyword evidence="3 5" id="KW-0520">NAD</keyword>
<dbReference type="InterPro" id="IPR046346">
    <property type="entry name" value="Aminoacid_DH-like_N_sf"/>
</dbReference>
<dbReference type="PRINTS" id="PR00082">
    <property type="entry name" value="GLFDHDRGNASE"/>
</dbReference>
<dbReference type="Gene3D" id="3.40.50.720">
    <property type="entry name" value="NAD(P)-binding Rossmann-like Domain"/>
    <property type="match status" value="1"/>
</dbReference>
<dbReference type="PANTHER" id="PTHR42722:SF1">
    <property type="entry name" value="VALINE DEHYDROGENASE"/>
    <property type="match status" value="1"/>
</dbReference>
<keyword evidence="5" id="KW-0547">Nucleotide-binding</keyword>
<name>A0A420WJN0_9PROT</name>
<evidence type="ECO:0000256" key="2">
    <source>
        <dbReference type="ARBA" id="ARBA00023002"/>
    </source>
</evidence>
<dbReference type="CDD" id="cd01075">
    <property type="entry name" value="NAD_bind_Leu_Phe_Val_DH"/>
    <property type="match status" value="1"/>
</dbReference>
<comment type="similarity">
    <text evidence="1 6">Belongs to the Glu/Leu/Phe/Val dehydrogenases family.</text>
</comment>
<protein>
    <submittedName>
        <fullName evidence="8">Leucine dehydrogenase</fullName>
    </submittedName>
</protein>
<dbReference type="SUPFAM" id="SSF53223">
    <property type="entry name" value="Aminoacid dehydrogenase-like, N-terminal domain"/>
    <property type="match status" value="1"/>
</dbReference>
<dbReference type="InterPro" id="IPR006095">
    <property type="entry name" value="Glu/Leu/Phe/Val/Trp_DH"/>
</dbReference>
<dbReference type="PANTHER" id="PTHR42722">
    <property type="entry name" value="LEUCINE DEHYDROGENASE"/>
    <property type="match status" value="1"/>
</dbReference>
<gene>
    <name evidence="8" type="ORF">DES40_0530</name>
</gene>
<evidence type="ECO:0000256" key="4">
    <source>
        <dbReference type="PIRSR" id="PIRSR000188-1"/>
    </source>
</evidence>
<dbReference type="OrthoDB" id="9803297at2"/>
<evidence type="ECO:0000256" key="6">
    <source>
        <dbReference type="RuleBase" id="RU004417"/>
    </source>
</evidence>
<keyword evidence="9" id="KW-1185">Reference proteome</keyword>
<proteinExistence type="inferred from homology"/>
<dbReference type="InParanoid" id="A0A420WJN0"/>
<dbReference type="Pfam" id="PF02812">
    <property type="entry name" value="ELFV_dehydrog_N"/>
    <property type="match status" value="1"/>
</dbReference>
<feature type="domain" description="Glutamate/phenylalanine/leucine/valine/L-tryptophan dehydrogenase C-terminal" evidence="7">
    <location>
        <begin position="144"/>
        <end position="347"/>
    </location>
</feature>
<dbReference type="AlphaFoldDB" id="A0A420WJN0"/>